<organism evidence="2 3">
    <name type="scientific">Araneus ventricosus</name>
    <name type="common">Orbweaver spider</name>
    <name type="synonym">Epeira ventricosa</name>
    <dbReference type="NCBI Taxonomy" id="182803"/>
    <lineage>
        <taxon>Eukaryota</taxon>
        <taxon>Metazoa</taxon>
        <taxon>Ecdysozoa</taxon>
        <taxon>Arthropoda</taxon>
        <taxon>Chelicerata</taxon>
        <taxon>Arachnida</taxon>
        <taxon>Araneae</taxon>
        <taxon>Araneomorphae</taxon>
        <taxon>Entelegynae</taxon>
        <taxon>Araneoidea</taxon>
        <taxon>Araneidae</taxon>
        <taxon>Araneus</taxon>
    </lineage>
</organism>
<evidence type="ECO:0000313" key="2">
    <source>
        <dbReference type="EMBL" id="GBM32541.1"/>
    </source>
</evidence>
<evidence type="ECO:0000313" key="3">
    <source>
        <dbReference type="Proteomes" id="UP000499080"/>
    </source>
</evidence>
<proteinExistence type="predicted"/>
<feature type="compositionally biased region" description="Polar residues" evidence="1">
    <location>
        <begin position="20"/>
        <end position="29"/>
    </location>
</feature>
<sequence>MDNYSEHDFVGSLEKGVPAQVSSSTSDQATKLRDPSQNRSRVASKRVVNIAKLKQWRSCNFCLPGGTCSMPPFLYNWVHKPQNTRNKLQEK</sequence>
<gene>
    <name evidence="2" type="ORF">AVEN_127441_1</name>
</gene>
<accession>A0A4Y2EUK6</accession>
<reference evidence="2 3" key="1">
    <citation type="journal article" date="2019" name="Sci. Rep.">
        <title>Orb-weaving spider Araneus ventricosus genome elucidates the spidroin gene catalogue.</title>
        <authorList>
            <person name="Kono N."/>
            <person name="Nakamura H."/>
            <person name="Ohtoshi R."/>
            <person name="Moran D.A.P."/>
            <person name="Shinohara A."/>
            <person name="Yoshida Y."/>
            <person name="Fujiwara M."/>
            <person name="Mori M."/>
            <person name="Tomita M."/>
            <person name="Arakawa K."/>
        </authorList>
    </citation>
    <scope>NUCLEOTIDE SEQUENCE [LARGE SCALE GENOMIC DNA]</scope>
</reference>
<dbReference type="Proteomes" id="UP000499080">
    <property type="component" value="Unassembled WGS sequence"/>
</dbReference>
<comment type="caution">
    <text evidence="2">The sequence shown here is derived from an EMBL/GenBank/DDBJ whole genome shotgun (WGS) entry which is preliminary data.</text>
</comment>
<keyword evidence="3" id="KW-1185">Reference proteome</keyword>
<protein>
    <submittedName>
        <fullName evidence="2">Uncharacterized protein</fullName>
    </submittedName>
</protein>
<feature type="region of interest" description="Disordered" evidence="1">
    <location>
        <begin position="1"/>
        <end position="43"/>
    </location>
</feature>
<name>A0A4Y2EUK6_ARAVE</name>
<dbReference type="AlphaFoldDB" id="A0A4Y2EUK6"/>
<dbReference type="EMBL" id="BGPR01000710">
    <property type="protein sequence ID" value="GBM32541.1"/>
    <property type="molecule type" value="Genomic_DNA"/>
</dbReference>
<evidence type="ECO:0000256" key="1">
    <source>
        <dbReference type="SAM" id="MobiDB-lite"/>
    </source>
</evidence>